<evidence type="ECO:0000256" key="7">
    <source>
        <dbReference type="ARBA" id="ARBA00023136"/>
    </source>
</evidence>
<dbReference type="PANTHER" id="PTHR34975">
    <property type="entry name" value="SPORE GERMINATION PROTEIN A2"/>
    <property type="match status" value="1"/>
</dbReference>
<feature type="transmembrane region" description="Helical" evidence="8">
    <location>
        <begin position="274"/>
        <end position="295"/>
    </location>
</feature>
<feature type="transmembrane region" description="Helical" evidence="8">
    <location>
        <begin position="222"/>
        <end position="244"/>
    </location>
</feature>
<feature type="transmembrane region" description="Helical" evidence="8">
    <location>
        <begin position="85"/>
        <end position="110"/>
    </location>
</feature>
<dbReference type="InterPro" id="IPR004761">
    <property type="entry name" value="Spore_GerAB"/>
</dbReference>
<protein>
    <submittedName>
        <fullName evidence="9">GerAB/ArcD/ProY family transporter</fullName>
    </submittedName>
</protein>
<feature type="transmembrane region" description="Helical" evidence="8">
    <location>
        <begin position="12"/>
        <end position="33"/>
    </location>
</feature>
<evidence type="ECO:0000256" key="2">
    <source>
        <dbReference type="ARBA" id="ARBA00007998"/>
    </source>
</evidence>
<proteinExistence type="inferred from homology"/>
<keyword evidence="7 8" id="KW-0472">Membrane</keyword>
<name>A0A5J5HTF6_9BACI</name>
<dbReference type="RefSeq" id="WP_150440525.1">
    <property type="nucleotide sequence ID" value="NZ_VYKL01000019.1"/>
</dbReference>
<evidence type="ECO:0000256" key="4">
    <source>
        <dbReference type="ARBA" id="ARBA00022544"/>
    </source>
</evidence>
<feature type="transmembrane region" description="Helical" evidence="8">
    <location>
        <begin position="146"/>
        <end position="169"/>
    </location>
</feature>
<dbReference type="NCBIfam" id="TIGR00912">
    <property type="entry name" value="2A0309"/>
    <property type="match status" value="1"/>
</dbReference>
<gene>
    <name evidence="9" type="ORF">F4V44_13405</name>
</gene>
<keyword evidence="4" id="KW-0309">Germination</keyword>
<keyword evidence="10" id="KW-1185">Reference proteome</keyword>
<feature type="transmembrane region" description="Helical" evidence="8">
    <location>
        <begin position="307"/>
        <end position="324"/>
    </location>
</feature>
<dbReference type="GO" id="GO:0016020">
    <property type="term" value="C:membrane"/>
    <property type="evidence" value="ECO:0007669"/>
    <property type="project" value="UniProtKB-SubCell"/>
</dbReference>
<organism evidence="9 10">
    <name type="scientific">Niallia endozanthoxylica</name>
    <dbReference type="NCBI Taxonomy" id="2036016"/>
    <lineage>
        <taxon>Bacteria</taxon>
        <taxon>Bacillati</taxon>
        <taxon>Bacillota</taxon>
        <taxon>Bacilli</taxon>
        <taxon>Bacillales</taxon>
        <taxon>Bacillaceae</taxon>
        <taxon>Niallia</taxon>
    </lineage>
</organism>
<keyword evidence="3" id="KW-0813">Transport</keyword>
<evidence type="ECO:0000256" key="6">
    <source>
        <dbReference type="ARBA" id="ARBA00022989"/>
    </source>
</evidence>
<feature type="transmembrane region" description="Helical" evidence="8">
    <location>
        <begin position="116"/>
        <end position="139"/>
    </location>
</feature>
<evidence type="ECO:0000256" key="5">
    <source>
        <dbReference type="ARBA" id="ARBA00022692"/>
    </source>
</evidence>
<dbReference type="GO" id="GO:0009847">
    <property type="term" value="P:spore germination"/>
    <property type="evidence" value="ECO:0007669"/>
    <property type="project" value="InterPro"/>
</dbReference>
<sequence>MLQGSVQERMQISPYMAAYVIVAMQTGMGVLGFQQIIVKDAGYDAWISVVGAGLTVHILVWIMYKICEAVDGDVLYANVYLFGKVIGNSVNTLFIFYYILACLGSLGGLIEIIRTWMFIDLNPFVFAAIYLLAGIYIVYGGFRTVAGISFLGLIIPSYLLLSFLIPLKYGDFSNLLPVLDHTPMELLKSGYNMTFTFLGYGILLFFYPFIKNPKQSKKWVHLGLLGNTCIYTALAIISFAYFPIGLLEKSIWPTLEMWKIVRLPFIERFEYLGIANWALIMLPNVAISLWIASRVAKRVYQFNQRKTVIIIAFVCLIFVSFLQSRDKMNLLFDFHSKVGFALAYLYTPILYVGLLIKKKVKTK</sequence>
<evidence type="ECO:0000313" key="10">
    <source>
        <dbReference type="Proteomes" id="UP000326671"/>
    </source>
</evidence>
<feature type="transmembrane region" description="Helical" evidence="8">
    <location>
        <begin position="189"/>
        <end position="210"/>
    </location>
</feature>
<evidence type="ECO:0000256" key="1">
    <source>
        <dbReference type="ARBA" id="ARBA00004141"/>
    </source>
</evidence>
<dbReference type="Pfam" id="PF03845">
    <property type="entry name" value="Spore_permease"/>
    <property type="match status" value="1"/>
</dbReference>
<dbReference type="PANTHER" id="PTHR34975:SF2">
    <property type="entry name" value="SPORE GERMINATION PROTEIN A2"/>
    <property type="match status" value="1"/>
</dbReference>
<dbReference type="EMBL" id="VYKL01000019">
    <property type="protein sequence ID" value="KAA9023648.1"/>
    <property type="molecule type" value="Genomic_DNA"/>
</dbReference>
<comment type="subcellular location">
    <subcellularLocation>
        <location evidence="1">Membrane</location>
        <topology evidence="1">Multi-pass membrane protein</topology>
    </subcellularLocation>
</comment>
<comment type="caution">
    <text evidence="9">The sequence shown here is derived from an EMBL/GenBank/DDBJ whole genome shotgun (WGS) entry which is preliminary data.</text>
</comment>
<dbReference type="AlphaFoldDB" id="A0A5J5HTF6"/>
<feature type="transmembrane region" description="Helical" evidence="8">
    <location>
        <begin position="45"/>
        <end position="64"/>
    </location>
</feature>
<keyword evidence="5 8" id="KW-0812">Transmembrane</keyword>
<reference evidence="9 10" key="1">
    <citation type="submission" date="2019-09" db="EMBL/GenBank/DDBJ databases">
        <title>Whole genome sequences of isolates from the Mars Exploration Rovers.</title>
        <authorList>
            <person name="Seuylemezian A."/>
            <person name="Vaishampayan P."/>
        </authorList>
    </citation>
    <scope>NUCLEOTIDE SEQUENCE [LARGE SCALE GENOMIC DNA]</scope>
    <source>
        <strain evidence="9 10">MER_TA_151</strain>
    </source>
</reference>
<keyword evidence="6 8" id="KW-1133">Transmembrane helix</keyword>
<evidence type="ECO:0000256" key="8">
    <source>
        <dbReference type="SAM" id="Phobius"/>
    </source>
</evidence>
<dbReference type="OrthoDB" id="2380240at2"/>
<evidence type="ECO:0000256" key="3">
    <source>
        <dbReference type="ARBA" id="ARBA00022448"/>
    </source>
</evidence>
<comment type="similarity">
    <text evidence="2">Belongs to the amino acid-polyamine-organocation (APC) superfamily. Spore germination protein (SGP) (TC 2.A.3.9) family.</text>
</comment>
<evidence type="ECO:0000313" key="9">
    <source>
        <dbReference type="EMBL" id="KAA9023648.1"/>
    </source>
</evidence>
<dbReference type="Proteomes" id="UP000326671">
    <property type="component" value="Unassembled WGS sequence"/>
</dbReference>
<accession>A0A5J5HTF6</accession>
<feature type="transmembrane region" description="Helical" evidence="8">
    <location>
        <begin position="336"/>
        <end position="356"/>
    </location>
</feature>